<name>A0ABR3KVV6_TRISP</name>
<accession>A0ABR3KVV6</accession>
<proteinExistence type="predicted"/>
<dbReference type="EMBL" id="JBEUSY010000136">
    <property type="protein sequence ID" value="KAL1244345.1"/>
    <property type="molecule type" value="Genomic_DNA"/>
</dbReference>
<keyword evidence="2" id="KW-1185">Reference proteome</keyword>
<gene>
    <name evidence="1" type="ORF">TSPI_05041</name>
</gene>
<evidence type="ECO:0000313" key="1">
    <source>
        <dbReference type="EMBL" id="KAL1244345.1"/>
    </source>
</evidence>
<dbReference type="Proteomes" id="UP001558632">
    <property type="component" value="Unassembled WGS sequence"/>
</dbReference>
<sequence length="99" mass="11111">MSPYLPSDIADILEDRFSIIIAVKHLGMSYCGKVDDLIFHQSLTTVKLQLFYTKNLMLTLRLAAFISCDIAILVSGHAQGDNLLCDRLACRMPPKKKKL</sequence>
<comment type="caution">
    <text evidence="1">The sequence shown here is derived from an EMBL/GenBank/DDBJ whole genome shotgun (WGS) entry which is preliminary data.</text>
</comment>
<protein>
    <submittedName>
        <fullName evidence="1">1,4-alpha-glucan branching enzyme GlgB</fullName>
    </submittedName>
</protein>
<evidence type="ECO:0000313" key="2">
    <source>
        <dbReference type="Proteomes" id="UP001558632"/>
    </source>
</evidence>
<organism evidence="1 2">
    <name type="scientific">Trichinella spiralis</name>
    <name type="common">Trichina worm</name>
    <dbReference type="NCBI Taxonomy" id="6334"/>
    <lineage>
        <taxon>Eukaryota</taxon>
        <taxon>Metazoa</taxon>
        <taxon>Ecdysozoa</taxon>
        <taxon>Nematoda</taxon>
        <taxon>Enoplea</taxon>
        <taxon>Dorylaimia</taxon>
        <taxon>Trichinellida</taxon>
        <taxon>Trichinellidae</taxon>
        <taxon>Trichinella</taxon>
    </lineage>
</organism>
<reference evidence="1 2" key="1">
    <citation type="submission" date="2024-07" db="EMBL/GenBank/DDBJ databases">
        <title>Enhanced genomic and transcriptomic resources for Trichinella pseudospiralis and T. spiralis underpin the discovery of pronounced molecular differences between stages and species.</title>
        <authorList>
            <person name="Pasi K.K."/>
            <person name="La Rosa G."/>
            <person name="Gomez-Morales M.A."/>
            <person name="Tosini F."/>
            <person name="Sumanam S."/>
            <person name="Young N.D."/>
            <person name="Chang B.C."/>
            <person name="Robin G.B."/>
        </authorList>
    </citation>
    <scope>NUCLEOTIDE SEQUENCE [LARGE SCALE GENOMIC DNA]</scope>
    <source>
        <strain evidence="1">ISS534</strain>
    </source>
</reference>